<name>A0A348G1B6_9HYPH</name>
<protein>
    <recommendedName>
        <fullName evidence="4">Lipoprotein</fullName>
    </recommendedName>
</protein>
<evidence type="ECO:0008006" key="4">
    <source>
        <dbReference type="Google" id="ProtNLM"/>
    </source>
</evidence>
<gene>
    <name evidence="2" type="ORF">BLTE_20340</name>
</gene>
<organism evidence="2 3">
    <name type="scientific">Blastochloris tepida</name>
    <dbReference type="NCBI Taxonomy" id="2233851"/>
    <lineage>
        <taxon>Bacteria</taxon>
        <taxon>Pseudomonadati</taxon>
        <taxon>Pseudomonadota</taxon>
        <taxon>Alphaproteobacteria</taxon>
        <taxon>Hyphomicrobiales</taxon>
        <taxon>Blastochloridaceae</taxon>
        <taxon>Blastochloris</taxon>
    </lineage>
</organism>
<evidence type="ECO:0000256" key="1">
    <source>
        <dbReference type="SAM" id="MobiDB-lite"/>
    </source>
</evidence>
<dbReference type="PROSITE" id="PS51257">
    <property type="entry name" value="PROKAR_LIPOPROTEIN"/>
    <property type="match status" value="1"/>
</dbReference>
<dbReference type="EMBL" id="AP018907">
    <property type="protein sequence ID" value="BBF93349.1"/>
    <property type="molecule type" value="Genomic_DNA"/>
</dbReference>
<feature type="region of interest" description="Disordered" evidence="1">
    <location>
        <begin position="178"/>
        <end position="209"/>
    </location>
</feature>
<proteinExistence type="predicted"/>
<evidence type="ECO:0000313" key="3">
    <source>
        <dbReference type="Proteomes" id="UP000266934"/>
    </source>
</evidence>
<keyword evidence="3" id="KW-1185">Reference proteome</keyword>
<evidence type="ECO:0000313" key="2">
    <source>
        <dbReference type="EMBL" id="BBF93349.1"/>
    </source>
</evidence>
<sequence length="209" mass="22515">MGASVKRVGVAVLLMAGACATPHQIVDRSDFLAEATRTYAGETRERVIAAAETVLKISDPTDFEFRHTMNGFTALRRYVVYAVIASAQGREKWEFQVEAEGDRLRASVSISEAGVSHGGNSSTPYEGRMASVPLYRLFWARVDYVLGKRSDWLTCDVAAEQAKANNTNAAIALSGLCGATSDGRDAPPPPQMEPVKHSPPAAASKQSRQ</sequence>
<dbReference type="Proteomes" id="UP000266934">
    <property type="component" value="Chromosome"/>
</dbReference>
<dbReference type="AlphaFoldDB" id="A0A348G1B6"/>
<accession>A0A348G1B6</accession>
<reference evidence="2 3" key="1">
    <citation type="submission" date="2018-08" db="EMBL/GenBank/DDBJ databases">
        <title>Complete genome sequencing of Blastochloris tepida GI.</title>
        <authorList>
            <person name="Tsukatani Y."/>
            <person name="Mori H."/>
        </authorList>
    </citation>
    <scope>NUCLEOTIDE SEQUENCE [LARGE SCALE GENOMIC DNA]</scope>
    <source>
        <strain evidence="2 3">GI</strain>
    </source>
</reference>
<dbReference type="KEGG" id="blag:BLTE_20340"/>